<proteinExistence type="inferred from homology"/>
<evidence type="ECO:0000256" key="6">
    <source>
        <dbReference type="ARBA" id="ARBA00022741"/>
    </source>
</evidence>
<evidence type="ECO:0000313" key="11">
    <source>
        <dbReference type="EMBL" id="CAB4658345.1"/>
    </source>
</evidence>
<dbReference type="GO" id="GO:0005524">
    <property type="term" value="F:ATP binding"/>
    <property type="evidence" value="ECO:0007669"/>
    <property type="project" value="UniProtKB-KW"/>
</dbReference>
<evidence type="ECO:0000256" key="7">
    <source>
        <dbReference type="ARBA" id="ARBA00022840"/>
    </source>
</evidence>
<dbReference type="InterPro" id="IPR018022">
    <property type="entry name" value="IPT"/>
</dbReference>
<dbReference type="GO" id="GO:0006400">
    <property type="term" value="P:tRNA modification"/>
    <property type="evidence" value="ECO:0007669"/>
    <property type="project" value="TreeGrafter"/>
</dbReference>
<comment type="similarity">
    <text evidence="2">Belongs to the IPP transferase family.</text>
</comment>
<evidence type="ECO:0000256" key="3">
    <source>
        <dbReference type="ARBA" id="ARBA00012665"/>
    </source>
</evidence>
<dbReference type="EMBL" id="CAEZVB010000019">
    <property type="protein sequence ID" value="CAB4618929.1"/>
    <property type="molecule type" value="Genomic_DNA"/>
</dbReference>
<dbReference type="NCBIfam" id="TIGR00174">
    <property type="entry name" value="miaA"/>
    <property type="match status" value="1"/>
</dbReference>
<dbReference type="EMBL" id="CAEZWR010000029">
    <property type="protein sequence ID" value="CAB4658345.1"/>
    <property type="molecule type" value="Genomic_DNA"/>
</dbReference>
<evidence type="ECO:0000256" key="5">
    <source>
        <dbReference type="ARBA" id="ARBA00022694"/>
    </source>
</evidence>
<keyword evidence="6" id="KW-0547">Nucleotide-binding</keyword>
<evidence type="ECO:0000256" key="9">
    <source>
        <dbReference type="ARBA" id="ARBA00049563"/>
    </source>
</evidence>
<evidence type="ECO:0000313" key="10">
    <source>
        <dbReference type="EMBL" id="CAB4618929.1"/>
    </source>
</evidence>
<gene>
    <name evidence="10" type="ORF">UFOPK1908_00603</name>
    <name evidence="11" type="ORF">UFOPK2282_00379</name>
</gene>
<dbReference type="InterPro" id="IPR027417">
    <property type="entry name" value="P-loop_NTPase"/>
</dbReference>
<dbReference type="SUPFAM" id="SSF52540">
    <property type="entry name" value="P-loop containing nucleoside triphosphate hydrolases"/>
    <property type="match status" value="1"/>
</dbReference>
<comment type="cofactor">
    <cofactor evidence="1">
        <name>Mg(2+)</name>
        <dbReference type="ChEBI" id="CHEBI:18420"/>
    </cofactor>
</comment>
<accession>A0A6J6LDD9</accession>
<dbReference type="FunFam" id="1.10.20.140:FF:000001">
    <property type="entry name" value="tRNA dimethylallyltransferase"/>
    <property type="match status" value="1"/>
</dbReference>
<reference evidence="11" key="1">
    <citation type="submission" date="2020-05" db="EMBL/GenBank/DDBJ databases">
        <authorList>
            <person name="Chiriac C."/>
            <person name="Salcher M."/>
            <person name="Ghai R."/>
            <person name="Kavagutti S V."/>
        </authorList>
    </citation>
    <scope>NUCLEOTIDE SEQUENCE</scope>
</reference>
<dbReference type="HAMAP" id="MF_00185">
    <property type="entry name" value="IPP_trans"/>
    <property type="match status" value="1"/>
</dbReference>
<dbReference type="PANTHER" id="PTHR11088">
    <property type="entry name" value="TRNA DIMETHYLALLYLTRANSFERASE"/>
    <property type="match status" value="1"/>
</dbReference>
<evidence type="ECO:0000256" key="8">
    <source>
        <dbReference type="ARBA" id="ARBA00022842"/>
    </source>
</evidence>
<sequence length="315" mass="34207">MSIDSSRNLSRNVLVIVGPTAVGKSSLSVKVAQQLIGQGIAAEIVSADSMQAYIGMDIGTASPTKEERGGITHHLLDVWPSDHVLTVSDYQETARSAINDVLARGAVPIVVGGSGLYVSAILDDLKFPPTDPQVRAKYETQLEQEGPLALHRALAKVDPKAAALMLPTNGRRLVRALEVIELTGEPYNAKLPDPVELYATVRIGLNIPRVEMDDRIAQRVHQMIADGFVHEVQALPDLKNSVTASRALGYTQILEYLDGECSLDEAVNTTIAITKKFARRQQRWFAGDSRITWLDYNDAALVSKVCALLGADTKQ</sequence>
<evidence type="ECO:0000256" key="2">
    <source>
        <dbReference type="ARBA" id="ARBA00005842"/>
    </source>
</evidence>
<comment type="catalytic activity">
    <reaction evidence="9">
        <text>adenosine(37) in tRNA + dimethylallyl diphosphate = N(6)-dimethylallyladenosine(37) in tRNA + diphosphate</text>
        <dbReference type="Rhea" id="RHEA:26482"/>
        <dbReference type="Rhea" id="RHEA-COMP:10162"/>
        <dbReference type="Rhea" id="RHEA-COMP:10375"/>
        <dbReference type="ChEBI" id="CHEBI:33019"/>
        <dbReference type="ChEBI" id="CHEBI:57623"/>
        <dbReference type="ChEBI" id="CHEBI:74411"/>
        <dbReference type="ChEBI" id="CHEBI:74415"/>
        <dbReference type="EC" id="2.5.1.75"/>
    </reaction>
</comment>
<dbReference type="Pfam" id="PF01715">
    <property type="entry name" value="IPPT"/>
    <property type="match status" value="1"/>
</dbReference>
<keyword evidence="7" id="KW-0067">ATP-binding</keyword>
<keyword evidence="8" id="KW-0460">Magnesium</keyword>
<evidence type="ECO:0000256" key="1">
    <source>
        <dbReference type="ARBA" id="ARBA00001946"/>
    </source>
</evidence>
<keyword evidence="5" id="KW-0819">tRNA processing</keyword>
<dbReference type="Gene3D" id="3.40.50.300">
    <property type="entry name" value="P-loop containing nucleotide triphosphate hydrolases"/>
    <property type="match status" value="1"/>
</dbReference>
<organism evidence="11">
    <name type="scientific">freshwater metagenome</name>
    <dbReference type="NCBI Taxonomy" id="449393"/>
    <lineage>
        <taxon>unclassified sequences</taxon>
        <taxon>metagenomes</taxon>
        <taxon>ecological metagenomes</taxon>
    </lineage>
</organism>
<dbReference type="Gene3D" id="1.10.20.140">
    <property type="match status" value="1"/>
</dbReference>
<protein>
    <recommendedName>
        <fullName evidence="3">tRNA dimethylallyltransferase</fullName>
        <ecNumber evidence="3">2.5.1.75</ecNumber>
    </recommendedName>
</protein>
<dbReference type="InterPro" id="IPR039657">
    <property type="entry name" value="Dimethylallyltransferase"/>
</dbReference>
<keyword evidence="4" id="KW-0808">Transferase</keyword>
<name>A0A6J6LDD9_9ZZZZ</name>
<dbReference type="PANTHER" id="PTHR11088:SF60">
    <property type="entry name" value="TRNA DIMETHYLALLYLTRANSFERASE"/>
    <property type="match status" value="1"/>
</dbReference>
<evidence type="ECO:0000256" key="4">
    <source>
        <dbReference type="ARBA" id="ARBA00022679"/>
    </source>
</evidence>
<dbReference type="AlphaFoldDB" id="A0A6J6LDD9"/>
<dbReference type="GO" id="GO:0052381">
    <property type="term" value="F:tRNA dimethylallyltransferase activity"/>
    <property type="evidence" value="ECO:0007669"/>
    <property type="project" value="UniProtKB-EC"/>
</dbReference>
<dbReference type="EC" id="2.5.1.75" evidence="3"/>